<evidence type="ECO:0000313" key="2">
    <source>
        <dbReference type="Proteomes" id="UP001254770"/>
    </source>
</evidence>
<evidence type="ECO:0000313" key="1">
    <source>
        <dbReference type="EMBL" id="MDT2546687.1"/>
    </source>
</evidence>
<organism evidence="1 2">
    <name type="scientific">Enterococcus raffinosus</name>
    <dbReference type="NCBI Taxonomy" id="71452"/>
    <lineage>
        <taxon>Bacteria</taxon>
        <taxon>Bacillati</taxon>
        <taxon>Bacillota</taxon>
        <taxon>Bacilli</taxon>
        <taxon>Lactobacillales</taxon>
        <taxon>Enterococcaceae</taxon>
        <taxon>Enterococcus</taxon>
    </lineage>
</organism>
<comment type="caution">
    <text evidence="1">The sequence shown here is derived from an EMBL/GenBank/DDBJ whole genome shotgun (WGS) entry which is preliminary data.</text>
</comment>
<gene>
    <name evidence="1" type="ORF">P7D69_20360</name>
</gene>
<sequence length="71" mass="8154">MIAQVNLVLNGIVYCLKGAIVTIDKRKGKYSIVKRVEQDGEKEKEILFKVSNDLLENYFTEIMSYPQDINS</sequence>
<dbReference type="AlphaFoldDB" id="A0AAW8TEH5"/>
<protein>
    <submittedName>
        <fullName evidence="1">Uncharacterized protein</fullName>
    </submittedName>
</protein>
<dbReference type="EMBL" id="JARPXL010000040">
    <property type="protein sequence ID" value="MDT2546687.1"/>
    <property type="molecule type" value="Genomic_DNA"/>
</dbReference>
<accession>A0AAW8TEH5</accession>
<dbReference type="Proteomes" id="UP001254770">
    <property type="component" value="Unassembled WGS sequence"/>
</dbReference>
<proteinExistence type="predicted"/>
<dbReference type="RefSeq" id="WP_311820722.1">
    <property type="nucleotide sequence ID" value="NZ_JARPXI010000044.1"/>
</dbReference>
<reference evidence="1" key="1">
    <citation type="submission" date="2023-03" db="EMBL/GenBank/DDBJ databases">
        <authorList>
            <person name="Shen W."/>
            <person name="Cai J."/>
        </authorList>
    </citation>
    <scope>NUCLEOTIDE SEQUENCE</scope>
    <source>
        <strain evidence="1">Y15</strain>
    </source>
</reference>
<name>A0AAW8TEH5_9ENTE</name>